<dbReference type="PANTHER" id="PTHR46198:SF4">
    <property type="entry name" value="PROTEIN-TYROSINE-PHOSPHATASE"/>
    <property type="match status" value="1"/>
</dbReference>
<evidence type="ECO:0000256" key="2">
    <source>
        <dbReference type="ARBA" id="ARBA00022553"/>
    </source>
</evidence>
<reference evidence="11" key="1">
    <citation type="submission" date="2021-01" db="UniProtKB">
        <authorList>
            <consortium name="EnsemblMetazoa"/>
        </authorList>
    </citation>
    <scope>IDENTIFICATION</scope>
    <source>
        <strain evidence="11">DH4</strain>
    </source>
</reference>
<dbReference type="PRINTS" id="PR00700">
    <property type="entry name" value="PRTYPHPHTASE"/>
</dbReference>
<dbReference type="GO" id="GO:0005829">
    <property type="term" value="C:cytosol"/>
    <property type="evidence" value="ECO:0007669"/>
    <property type="project" value="TreeGrafter"/>
</dbReference>
<dbReference type="CDD" id="cd00047">
    <property type="entry name" value="PTPc"/>
    <property type="match status" value="1"/>
</dbReference>
<sequence>MTRRRRVPLVLRVCTGVLLLLFTTIAANTTEDPPTSSEKLSTEIIDRPSNATISVSNETIANKIASRNSGSTETENEAVDPSNNSTDQKDPETARESKDGEAEREEKVAIPTIHEDDQLARLPAADSSPNPGSSKLEDSIYGTSAGKSSSTKTLSEDFYRLSRTNGLTTVTAKPALEEGKMDGTRNGVQMERSNVTTSWQESLASKIPKSSIVHRFDFPEGKGDKMKAEAKKERSEESSLQKVRFLEKEEEQDEEKREESGEKKGSKNSEVAGLKGEVDPPISLINDTYVNYSHRYKTSTAEVSRENGSENGTNLIGEESTVVTHHPKEEVEVVGNVTQPAIQRIVEPRSRNATSKDANLGNVESGEIASNRNEDYSRRDPAKVNETSSVEIQRETSGNDGQKLVQLTTTSPIATTTTITTTTTEKTFQEGSSTTSSPVPRGRTIAFAETNEFARSTPSSRLDVSYTRRNESEDKGTKPYPYAKSSSKESSAPDSSNRLLIEITTEEGSAMENTIGKGRSEEKLIVTEASDVLENSIQQRSKPAYRDEGSGSNESSTASSHVARPSPTPTDSSTSVPRGSSTERGMIQGSSREESSTSVGNDVPRWNDSQETVSSSVDVTGNGITEVRPRPEESRPRDELPFRQITEPSFRSSDLPSIQRNSSMEPLVPANTERSASSSSPVATTIEQTFVANATESSPQSATSDANATNEIPSSDPDQSFAPTTTGVEYEFVSLSFDSTEYPPPRNSTTEEASTGEDAAADRTSSTVPDLFSPTKNDSNEAPTTLMPPSDESDDSSSMNETTDRATITTTVFVPPNWVTRGSRDEAAAATTRTSLLEEGIGWSGVDEVARTTDGFPLDSWSTVEDGKEEEEGIATISSDSKDTTEQPAQFTPMSSVNATDGTVAPSATPSEHSISSTVSSPTIGSRDVPSRKSDNALPTRQEITWLVRIVMEGGRYDVCPKMDKLKAILANILQSGINKSVSDEQIILHENPCQESSDSTPSSSSSTDMTSILVYVVDEKGKFDMNMTKILPSLYEESRDRITFPIKIQRFLLVQETIPDSGNAVAAIVVSSVALICLVLLAGLLFIMRKRQTRFNYGERCRPVSLDAYSLDSVSAYNSVRRKGVARSSKRSYGNPTFEDSSAIPSHPLNFAGLSSFCNDINAINEEFAGIPQVSAKIDELPGGAEVKNRYANVIPLPETRVLLQKVNNDPLTEYINASYVRGPKNATKYYIACQAPMESTVTDFWRMIWEQQSKVIIMLTDLVENGVEKCTEYIPPSEVTDCRRLYGDFQVTLKKRETKEKYAISTLHLNNLEKNTFREVYHIWYLWPVNGVQSDGAGLIAVLLEARALQRGGPGPIVVHCSPGTGRTGTLIALDLGIRQYEITRTVDVPRVVYTIRRDRAGAVKTKEQYAFIYKALNLYATKLAGGVLEST</sequence>
<accession>A0A7M7IJY0</accession>
<evidence type="ECO:0000313" key="14">
    <source>
        <dbReference type="RefSeq" id="XP_016771368.2"/>
    </source>
</evidence>
<dbReference type="GO" id="GO:0007165">
    <property type="term" value="P:signal transduction"/>
    <property type="evidence" value="ECO:0007669"/>
    <property type="project" value="TreeGrafter"/>
</dbReference>
<dbReference type="SUPFAM" id="SSF52799">
    <property type="entry name" value="(Phosphotyrosine protein) phosphatases II"/>
    <property type="match status" value="1"/>
</dbReference>
<feature type="compositionally biased region" description="Basic and acidic residues" evidence="6">
    <location>
        <begin position="214"/>
        <end position="247"/>
    </location>
</feature>
<feature type="domain" description="Tyrosine specific protein phosphatases" evidence="10">
    <location>
        <begin position="1336"/>
        <end position="1413"/>
    </location>
</feature>
<feature type="chain" id="PRO_5044660000" description="protein-tyrosine-phosphatase" evidence="8">
    <location>
        <begin position="30"/>
        <end position="1434"/>
    </location>
</feature>
<feature type="compositionally biased region" description="Low complexity" evidence="6">
    <location>
        <begin position="142"/>
        <end position="153"/>
    </location>
</feature>
<organism evidence="11">
    <name type="scientific">Apis mellifera</name>
    <name type="common">Honeybee</name>
    <dbReference type="NCBI Taxonomy" id="7460"/>
    <lineage>
        <taxon>Eukaryota</taxon>
        <taxon>Metazoa</taxon>
        <taxon>Ecdysozoa</taxon>
        <taxon>Arthropoda</taxon>
        <taxon>Hexapoda</taxon>
        <taxon>Insecta</taxon>
        <taxon>Pterygota</taxon>
        <taxon>Neoptera</taxon>
        <taxon>Endopterygota</taxon>
        <taxon>Hymenoptera</taxon>
        <taxon>Apocrita</taxon>
        <taxon>Aculeata</taxon>
        <taxon>Apoidea</taxon>
        <taxon>Anthophila</taxon>
        <taxon>Apidae</taxon>
        <taxon>Apis</taxon>
    </lineage>
</organism>
<dbReference type="InterPro" id="IPR000387">
    <property type="entry name" value="Tyr_Pase_dom"/>
</dbReference>
<dbReference type="InterPro" id="IPR003595">
    <property type="entry name" value="Tyr_Pase_cat"/>
</dbReference>
<feature type="transmembrane region" description="Helical" evidence="7">
    <location>
        <begin position="1065"/>
        <end position="1088"/>
    </location>
</feature>
<accession>A0A7M7IQQ9</accession>
<dbReference type="PROSITE" id="PS50056">
    <property type="entry name" value="TYR_PHOSPHATASE_2"/>
    <property type="match status" value="1"/>
</dbReference>
<feature type="domain" description="Tyrosine-protein phosphatase" evidence="9">
    <location>
        <begin position="1189"/>
        <end position="1422"/>
    </location>
</feature>
<dbReference type="SMART" id="SM00404">
    <property type="entry name" value="PTPc_motif"/>
    <property type="match status" value="1"/>
</dbReference>
<evidence type="ECO:0000259" key="9">
    <source>
        <dbReference type="PROSITE" id="PS50055"/>
    </source>
</evidence>
<dbReference type="InterPro" id="IPR016130">
    <property type="entry name" value="Tyr_Pase_AS"/>
</dbReference>
<reference evidence="13 14" key="2">
    <citation type="submission" date="2025-04" db="UniProtKB">
        <authorList>
            <consortium name="RefSeq"/>
        </authorList>
    </citation>
    <scope>IDENTIFICATION</scope>
    <source>
        <strain evidence="13 14">DH4</strain>
        <tissue evidence="13 14">Whole body</tissue>
    </source>
</reference>
<dbReference type="RefSeq" id="XP_016771367.2">
    <property type="nucleotide sequence ID" value="XM_016915878.2"/>
</dbReference>
<evidence type="ECO:0000256" key="7">
    <source>
        <dbReference type="SAM" id="Phobius"/>
    </source>
</evidence>
<accession>A0A8B7KPG4</accession>
<evidence type="ECO:0000313" key="11">
    <source>
        <dbReference type="EnsemblMetazoa" id="XP_016771368"/>
    </source>
</evidence>
<keyword evidence="12" id="KW-1185">Reference proteome</keyword>
<feature type="compositionally biased region" description="Polar residues" evidence="6">
    <location>
        <begin position="763"/>
        <end position="783"/>
    </location>
</feature>
<dbReference type="FunFam" id="3.90.190.10:FF:000098">
    <property type="entry name" value="Protein-tryrosine phosphatase"/>
    <property type="match status" value="1"/>
</dbReference>
<feature type="region of interest" description="Disordered" evidence="6">
    <location>
        <begin position="214"/>
        <end position="282"/>
    </location>
</feature>
<feature type="region of interest" description="Disordered" evidence="6">
    <location>
        <begin position="857"/>
        <end position="937"/>
    </location>
</feature>
<keyword evidence="2" id="KW-0597">Phosphoprotein</keyword>
<dbReference type="Gene3D" id="3.90.190.10">
    <property type="entry name" value="Protein tyrosine phosphatase superfamily"/>
    <property type="match status" value="1"/>
</dbReference>
<dbReference type="GO" id="GO:0030054">
    <property type="term" value="C:cell junction"/>
    <property type="evidence" value="ECO:0007669"/>
    <property type="project" value="TreeGrafter"/>
</dbReference>
<dbReference type="RefSeq" id="XP_016771368.2">
    <property type="nucleotide sequence ID" value="XM_016915879.2"/>
</dbReference>
<evidence type="ECO:0000256" key="8">
    <source>
        <dbReference type="SAM" id="SignalP"/>
    </source>
</evidence>
<dbReference type="PROSITE" id="PS50055">
    <property type="entry name" value="TYR_PHOSPHATASE_PTP"/>
    <property type="match status" value="1"/>
</dbReference>
<accession>A0A8B7KRB1</accession>
<feature type="compositionally biased region" description="Polar residues" evidence="6">
    <location>
        <begin position="385"/>
        <end position="400"/>
    </location>
</feature>
<feature type="compositionally biased region" description="Low complexity" evidence="6">
    <location>
        <begin position="408"/>
        <end position="426"/>
    </location>
</feature>
<evidence type="ECO:0000259" key="10">
    <source>
        <dbReference type="PROSITE" id="PS50056"/>
    </source>
</evidence>
<feature type="region of interest" description="Disordered" evidence="6">
    <location>
        <begin position="454"/>
        <end position="807"/>
    </location>
</feature>
<feature type="compositionally biased region" description="Basic and acidic residues" evidence="6">
    <location>
        <begin position="627"/>
        <end position="641"/>
    </location>
</feature>
<dbReference type="PANTHER" id="PTHR46198">
    <property type="entry name" value="PROTEIN-TYROSINE-PHOSPHATASE"/>
    <property type="match status" value="1"/>
</dbReference>
<dbReference type="EnsemblMetazoa" id="XM_016915878">
    <property type="protein sequence ID" value="XP_016771367"/>
    <property type="gene ID" value="LOC409714"/>
</dbReference>
<feature type="compositionally biased region" description="Basic and acidic residues" evidence="6">
    <location>
        <begin position="372"/>
        <end position="383"/>
    </location>
</feature>
<feature type="compositionally biased region" description="Low complexity" evidence="6">
    <location>
        <begin position="478"/>
        <end position="496"/>
    </location>
</feature>
<evidence type="ECO:0000256" key="5">
    <source>
        <dbReference type="PIRSR" id="PIRSR608356-50"/>
    </source>
</evidence>
<keyword evidence="4" id="KW-0904">Protein phosphatase</keyword>
<feature type="compositionally biased region" description="Polar residues" evidence="6">
    <location>
        <begin position="64"/>
        <end position="73"/>
    </location>
</feature>
<evidence type="ECO:0000256" key="3">
    <source>
        <dbReference type="ARBA" id="ARBA00022801"/>
    </source>
</evidence>
<evidence type="ECO:0000256" key="1">
    <source>
        <dbReference type="ARBA" id="ARBA00013064"/>
    </source>
</evidence>
<dbReference type="Pfam" id="PF00102">
    <property type="entry name" value="Y_phosphatase"/>
    <property type="match status" value="1"/>
</dbReference>
<feature type="compositionally biased region" description="Polar residues" evidence="6">
    <location>
        <begin position="607"/>
        <end position="623"/>
    </location>
</feature>
<dbReference type="GO" id="GO:0004725">
    <property type="term" value="F:protein tyrosine phosphatase activity"/>
    <property type="evidence" value="ECO:0007669"/>
    <property type="project" value="UniProtKB-EC"/>
</dbReference>
<dbReference type="GO" id="GO:0019901">
    <property type="term" value="F:protein kinase binding"/>
    <property type="evidence" value="ECO:0007669"/>
    <property type="project" value="TreeGrafter"/>
</dbReference>
<dbReference type="EnsemblMetazoa" id="XM_016915879">
    <property type="protein sequence ID" value="XP_016771368"/>
    <property type="gene ID" value="LOC409714"/>
</dbReference>
<dbReference type="InterPro" id="IPR008356">
    <property type="entry name" value="Tyr_Pase_KIM-con"/>
</dbReference>
<feature type="signal peptide" evidence="8">
    <location>
        <begin position="1"/>
        <end position="29"/>
    </location>
</feature>
<feature type="compositionally biased region" description="Basic and acidic residues" evidence="6">
    <location>
        <begin position="254"/>
        <end position="267"/>
    </location>
</feature>
<feature type="compositionally biased region" description="Polar residues" evidence="6">
    <location>
        <begin position="429"/>
        <end position="438"/>
    </location>
</feature>
<dbReference type="SMART" id="SM00194">
    <property type="entry name" value="PTPc"/>
    <property type="match status" value="1"/>
</dbReference>
<evidence type="ECO:0000313" key="12">
    <source>
        <dbReference type="Proteomes" id="UP000005203"/>
    </source>
</evidence>
<dbReference type="InterPro" id="IPR000242">
    <property type="entry name" value="PTP_cat"/>
</dbReference>
<dbReference type="Proteomes" id="UP000005203">
    <property type="component" value="Linkage group LG13"/>
</dbReference>
<gene>
    <name evidence="13 14" type="primary">LOC409714</name>
</gene>
<protein>
    <recommendedName>
        <fullName evidence="1">protein-tyrosine-phosphatase</fullName>
        <ecNumber evidence="1">3.1.3.48</ecNumber>
    </recommendedName>
</protein>
<evidence type="ECO:0000313" key="13">
    <source>
        <dbReference type="RefSeq" id="XP_016771367.2"/>
    </source>
</evidence>
<dbReference type="PROSITE" id="PS00383">
    <property type="entry name" value="TYR_PHOSPHATASE_1"/>
    <property type="match status" value="1"/>
</dbReference>
<evidence type="ECO:0000256" key="4">
    <source>
        <dbReference type="ARBA" id="ARBA00022912"/>
    </source>
</evidence>
<keyword evidence="7" id="KW-0812">Transmembrane</keyword>
<keyword evidence="8" id="KW-0732">Signal</keyword>
<evidence type="ECO:0000256" key="6">
    <source>
        <dbReference type="SAM" id="MobiDB-lite"/>
    </source>
</evidence>
<keyword evidence="7" id="KW-1133">Transmembrane helix</keyword>
<dbReference type="EC" id="3.1.3.48" evidence="1"/>
<proteinExistence type="predicted"/>
<dbReference type="InterPro" id="IPR029021">
    <property type="entry name" value="Prot-tyrosine_phosphatase-like"/>
</dbReference>
<feature type="compositionally biased region" description="Basic and acidic residues" evidence="6">
    <location>
        <begin position="466"/>
        <end position="477"/>
    </location>
</feature>
<feature type="region of interest" description="Disordered" evidence="6">
    <location>
        <begin position="64"/>
        <end position="157"/>
    </location>
</feature>
<feature type="compositionally biased region" description="Polar residues" evidence="6">
    <location>
        <begin position="672"/>
        <end position="727"/>
    </location>
</feature>
<dbReference type="GO" id="GO:0005886">
    <property type="term" value="C:plasma membrane"/>
    <property type="evidence" value="ECO:0007669"/>
    <property type="project" value="TreeGrafter"/>
</dbReference>
<dbReference type="OrthoDB" id="5794147at2759"/>
<feature type="compositionally biased region" description="Low complexity" evidence="6">
    <location>
        <begin position="550"/>
        <end position="560"/>
    </location>
</feature>
<feature type="compositionally biased region" description="Polar residues" evidence="6">
    <location>
        <begin position="886"/>
        <end position="924"/>
    </location>
</feature>
<dbReference type="GeneID" id="409714"/>
<keyword evidence="3" id="KW-0378">Hydrolase</keyword>
<feature type="compositionally biased region" description="Basic and acidic residues" evidence="6">
    <location>
        <begin position="87"/>
        <end position="119"/>
    </location>
</feature>
<dbReference type="GO" id="GO:0009653">
    <property type="term" value="P:anatomical structure morphogenesis"/>
    <property type="evidence" value="ECO:0007669"/>
    <property type="project" value="UniProtKB-ARBA"/>
</dbReference>
<name>A0A7M7IJY0_APIME</name>
<feature type="active site" description="Phosphocysteine intermediate" evidence="5">
    <location>
        <position position="1363"/>
    </location>
</feature>
<dbReference type="GO" id="GO:0048666">
    <property type="term" value="P:neuron development"/>
    <property type="evidence" value="ECO:0007669"/>
    <property type="project" value="UniProtKB-ARBA"/>
</dbReference>
<feature type="compositionally biased region" description="Polar residues" evidence="6">
    <location>
        <begin position="646"/>
        <end position="664"/>
    </location>
</feature>
<keyword evidence="7" id="KW-0472">Membrane</keyword>
<feature type="region of interest" description="Disordered" evidence="6">
    <location>
        <begin position="344"/>
        <end position="442"/>
    </location>
</feature>